<dbReference type="Proteomes" id="UP000002215">
    <property type="component" value="Chromosome"/>
</dbReference>
<gene>
    <name evidence="2" type="ordered locus">Cpin_0751</name>
</gene>
<protein>
    <submittedName>
        <fullName evidence="2">Uncharacterized protein</fullName>
    </submittedName>
</protein>
<dbReference type="RefSeq" id="WP_012788425.1">
    <property type="nucleotide sequence ID" value="NC_013132.1"/>
</dbReference>
<sequence length="113" mass="12750">MKKKVTKPTDKKSEQTEDEKFPGYPAYPASEDITYRGEQEDLDVEKVTRSARINNELARESSIDAGEMDEGLDVPGADLDDSNEMIGEEDEENNYYSLGGDRHEDLEEDNDNA</sequence>
<proteinExistence type="predicted"/>
<dbReference type="KEGG" id="cpi:Cpin_0751"/>
<feature type="compositionally biased region" description="Basic and acidic residues" evidence="1">
    <location>
        <begin position="7"/>
        <end position="21"/>
    </location>
</feature>
<reference evidence="2 3" key="2">
    <citation type="journal article" date="2010" name="Stand. Genomic Sci.">
        <title>Complete genome sequence of Chitinophaga pinensis type strain (UQM 2034).</title>
        <authorList>
            <person name="Glavina Del Rio T."/>
            <person name="Abt B."/>
            <person name="Spring S."/>
            <person name="Lapidus A."/>
            <person name="Nolan M."/>
            <person name="Tice H."/>
            <person name="Copeland A."/>
            <person name="Cheng J.F."/>
            <person name="Chen F."/>
            <person name="Bruce D."/>
            <person name="Goodwin L."/>
            <person name="Pitluck S."/>
            <person name="Ivanova N."/>
            <person name="Mavromatis K."/>
            <person name="Mikhailova N."/>
            <person name="Pati A."/>
            <person name="Chen A."/>
            <person name="Palaniappan K."/>
            <person name="Land M."/>
            <person name="Hauser L."/>
            <person name="Chang Y.J."/>
            <person name="Jeffries C.D."/>
            <person name="Chain P."/>
            <person name="Saunders E."/>
            <person name="Detter J.C."/>
            <person name="Brettin T."/>
            <person name="Rohde M."/>
            <person name="Goker M."/>
            <person name="Bristow J."/>
            <person name="Eisen J.A."/>
            <person name="Markowitz V."/>
            <person name="Hugenholtz P."/>
            <person name="Kyrpides N.C."/>
            <person name="Klenk H.P."/>
            <person name="Lucas S."/>
        </authorList>
    </citation>
    <scope>NUCLEOTIDE SEQUENCE [LARGE SCALE GENOMIC DNA]</scope>
    <source>
        <strain evidence="3">ATCC 43595 / DSM 2588 / LMG 13176 / NBRC 15968 / NCIMB 11800 / UQM 2034</strain>
    </source>
</reference>
<name>A0A979GQN4_CHIPD</name>
<evidence type="ECO:0000313" key="3">
    <source>
        <dbReference type="Proteomes" id="UP000002215"/>
    </source>
</evidence>
<dbReference type="OrthoDB" id="680877at2"/>
<feature type="region of interest" description="Disordered" evidence="1">
    <location>
        <begin position="58"/>
        <end position="113"/>
    </location>
</feature>
<evidence type="ECO:0000256" key="1">
    <source>
        <dbReference type="SAM" id="MobiDB-lite"/>
    </source>
</evidence>
<accession>A0A979GQN4</accession>
<organism evidence="2 3">
    <name type="scientific">Chitinophaga pinensis (strain ATCC 43595 / DSM 2588 / LMG 13176 / NBRC 15968 / NCIMB 11800 / UQM 2034)</name>
    <dbReference type="NCBI Taxonomy" id="485918"/>
    <lineage>
        <taxon>Bacteria</taxon>
        <taxon>Pseudomonadati</taxon>
        <taxon>Bacteroidota</taxon>
        <taxon>Chitinophagia</taxon>
        <taxon>Chitinophagales</taxon>
        <taxon>Chitinophagaceae</taxon>
        <taxon>Chitinophaga</taxon>
    </lineage>
</organism>
<dbReference type="AlphaFoldDB" id="A0A979GQN4"/>
<feature type="region of interest" description="Disordered" evidence="1">
    <location>
        <begin position="1"/>
        <end position="41"/>
    </location>
</feature>
<evidence type="ECO:0000313" key="2">
    <source>
        <dbReference type="EMBL" id="ACU58249.1"/>
    </source>
</evidence>
<reference evidence="3" key="1">
    <citation type="submission" date="2009-08" db="EMBL/GenBank/DDBJ databases">
        <title>The complete genome of Chitinophaga pinensis DSM 2588.</title>
        <authorList>
            <consortium name="US DOE Joint Genome Institute (JGI-PGF)"/>
            <person name="Lucas S."/>
            <person name="Copeland A."/>
            <person name="Lapidus A."/>
            <person name="Glavina del Rio T."/>
            <person name="Dalin E."/>
            <person name="Tice H."/>
            <person name="Bruce D."/>
            <person name="Goodwin L."/>
            <person name="Pitluck S."/>
            <person name="Kyrpides N."/>
            <person name="Mavromatis K."/>
            <person name="Ivanova N."/>
            <person name="Mikhailova N."/>
            <person name="Sims D."/>
            <person name="Meinche L."/>
            <person name="Brettin T."/>
            <person name="Detter J.C."/>
            <person name="Han C."/>
            <person name="Larimer F."/>
            <person name="Land M."/>
            <person name="Hauser L."/>
            <person name="Markowitz V."/>
            <person name="Cheng J.-F."/>
            <person name="Hugenholtz P."/>
            <person name="Woyke T."/>
            <person name="Wu D."/>
            <person name="Spring S."/>
            <person name="Klenk H.-P."/>
            <person name="Eisen J.A."/>
        </authorList>
    </citation>
    <scope>NUCLEOTIDE SEQUENCE [LARGE SCALE GENOMIC DNA]</scope>
    <source>
        <strain evidence="3">ATCC 43595 / DSM 2588 / LMG 13176 / NBRC 15968 / NCIMB 11800 / UQM 2034</strain>
    </source>
</reference>
<dbReference type="EMBL" id="CP001699">
    <property type="protein sequence ID" value="ACU58249.1"/>
    <property type="molecule type" value="Genomic_DNA"/>
</dbReference>
<feature type="compositionally biased region" description="Acidic residues" evidence="1">
    <location>
        <begin position="66"/>
        <end position="93"/>
    </location>
</feature>